<accession>A0ABT9ZT72</accession>
<dbReference type="EMBL" id="JAUSUG010000003">
    <property type="protein sequence ID" value="MDQ0253916.1"/>
    <property type="molecule type" value="Genomic_DNA"/>
</dbReference>
<evidence type="ECO:0000313" key="1">
    <source>
        <dbReference type="EMBL" id="MDQ0253916.1"/>
    </source>
</evidence>
<sequence length="65" mass="7990">MNNSQPTPKKTRWIYFKQIFNSKFQASCVKAKIEDNWINGYEIPPWVEIRKIKNDRYVVRYTYDE</sequence>
<comment type="caution">
    <text evidence="1">The sequence shown here is derived from an EMBL/GenBank/DDBJ whole genome shotgun (WGS) entry which is preliminary data.</text>
</comment>
<gene>
    <name evidence="1" type="ORF">J2S74_001288</name>
</gene>
<evidence type="ECO:0000313" key="2">
    <source>
        <dbReference type="Proteomes" id="UP001230005"/>
    </source>
</evidence>
<reference evidence="1 2" key="1">
    <citation type="submission" date="2023-07" db="EMBL/GenBank/DDBJ databases">
        <title>Genomic Encyclopedia of Type Strains, Phase IV (KMG-IV): sequencing the most valuable type-strain genomes for metagenomic binning, comparative biology and taxonomic classification.</title>
        <authorList>
            <person name="Goeker M."/>
        </authorList>
    </citation>
    <scope>NUCLEOTIDE SEQUENCE [LARGE SCALE GENOMIC DNA]</scope>
    <source>
        <strain evidence="1 2">DSM 9768</strain>
    </source>
</reference>
<keyword evidence="2" id="KW-1185">Reference proteome</keyword>
<organism evidence="1 2">
    <name type="scientific">Evansella vedderi</name>
    <dbReference type="NCBI Taxonomy" id="38282"/>
    <lineage>
        <taxon>Bacteria</taxon>
        <taxon>Bacillati</taxon>
        <taxon>Bacillota</taxon>
        <taxon>Bacilli</taxon>
        <taxon>Bacillales</taxon>
        <taxon>Bacillaceae</taxon>
        <taxon>Evansella</taxon>
    </lineage>
</organism>
<protein>
    <submittedName>
        <fullName evidence="1">Uncharacterized protein</fullName>
    </submittedName>
</protein>
<proteinExistence type="predicted"/>
<name>A0ABT9ZT72_9BACI</name>
<dbReference type="RefSeq" id="WP_370875971.1">
    <property type="nucleotide sequence ID" value="NZ_JAUSUG010000003.1"/>
</dbReference>
<dbReference type="Proteomes" id="UP001230005">
    <property type="component" value="Unassembled WGS sequence"/>
</dbReference>